<evidence type="ECO:0000313" key="2">
    <source>
        <dbReference type="EMBL" id="KAJ1154421.1"/>
    </source>
</evidence>
<sequence length="130" mass="13308">MRLEAPDRAIPHPGQTRRPARTGGAAGVRSRPRPPVDSGCPALVRNRGPATNRGQGVPDWAVSCSEADETTGAGGRDHWNAVAALARAPGGLGLSGASGDPQACRQTEAGAPGGAVGRARGRAREKHHRD</sequence>
<protein>
    <submittedName>
        <fullName evidence="2">Uncharacterized protein</fullName>
    </submittedName>
</protein>
<proteinExistence type="predicted"/>
<dbReference type="Proteomes" id="UP001066276">
    <property type="component" value="Chromosome 5"/>
</dbReference>
<feature type="region of interest" description="Disordered" evidence="1">
    <location>
        <begin position="1"/>
        <end position="59"/>
    </location>
</feature>
<evidence type="ECO:0000256" key="1">
    <source>
        <dbReference type="SAM" id="MobiDB-lite"/>
    </source>
</evidence>
<feature type="region of interest" description="Disordered" evidence="1">
    <location>
        <begin position="93"/>
        <end position="130"/>
    </location>
</feature>
<dbReference type="EMBL" id="JANPWB010000009">
    <property type="protein sequence ID" value="KAJ1154421.1"/>
    <property type="molecule type" value="Genomic_DNA"/>
</dbReference>
<evidence type="ECO:0000313" key="3">
    <source>
        <dbReference type="Proteomes" id="UP001066276"/>
    </source>
</evidence>
<comment type="caution">
    <text evidence="2">The sequence shown here is derived from an EMBL/GenBank/DDBJ whole genome shotgun (WGS) entry which is preliminary data.</text>
</comment>
<organism evidence="2 3">
    <name type="scientific">Pleurodeles waltl</name>
    <name type="common">Iberian ribbed newt</name>
    <dbReference type="NCBI Taxonomy" id="8319"/>
    <lineage>
        <taxon>Eukaryota</taxon>
        <taxon>Metazoa</taxon>
        <taxon>Chordata</taxon>
        <taxon>Craniata</taxon>
        <taxon>Vertebrata</taxon>
        <taxon>Euteleostomi</taxon>
        <taxon>Amphibia</taxon>
        <taxon>Batrachia</taxon>
        <taxon>Caudata</taxon>
        <taxon>Salamandroidea</taxon>
        <taxon>Salamandridae</taxon>
        <taxon>Pleurodelinae</taxon>
        <taxon>Pleurodeles</taxon>
    </lineage>
</organism>
<dbReference type="AlphaFoldDB" id="A0AAV7RS76"/>
<reference evidence="2" key="1">
    <citation type="journal article" date="2022" name="bioRxiv">
        <title>Sequencing and chromosome-scale assembly of the giantPleurodeles waltlgenome.</title>
        <authorList>
            <person name="Brown T."/>
            <person name="Elewa A."/>
            <person name="Iarovenko S."/>
            <person name="Subramanian E."/>
            <person name="Araus A.J."/>
            <person name="Petzold A."/>
            <person name="Susuki M."/>
            <person name="Suzuki K.-i.T."/>
            <person name="Hayashi T."/>
            <person name="Toyoda A."/>
            <person name="Oliveira C."/>
            <person name="Osipova E."/>
            <person name="Leigh N.D."/>
            <person name="Simon A."/>
            <person name="Yun M.H."/>
        </authorList>
    </citation>
    <scope>NUCLEOTIDE SEQUENCE</scope>
    <source>
        <strain evidence="2">20211129_DDA</strain>
        <tissue evidence="2">Liver</tissue>
    </source>
</reference>
<accession>A0AAV7RS76</accession>
<feature type="compositionally biased region" description="Basic residues" evidence="1">
    <location>
        <begin position="119"/>
        <end position="130"/>
    </location>
</feature>
<gene>
    <name evidence="2" type="ORF">NDU88_007173</name>
</gene>
<keyword evidence="3" id="KW-1185">Reference proteome</keyword>
<name>A0AAV7RS76_PLEWA</name>
<feature type="compositionally biased region" description="Basic and acidic residues" evidence="1">
    <location>
        <begin position="1"/>
        <end position="10"/>
    </location>
</feature>